<comment type="pathway">
    <text evidence="4 16">Amino-acid biosynthesis; L-threonine biosynthesis; L-threonine from L-aspartate: step 2/5.</text>
</comment>
<dbReference type="UniPathway" id="UPA00034">
    <property type="reaction ID" value="UER00016"/>
</dbReference>
<keyword evidence="12 16" id="KW-0560">Oxidoreductase</keyword>
<dbReference type="Pfam" id="PF02774">
    <property type="entry name" value="Semialdhyde_dhC"/>
    <property type="match status" value="1"/>
</dbReference>
<dbReference type="PIRSF" id="PIRSF000148">
    <property type="entry name" value="ASA_dh"/>
    <property type="match status" value="1"/>
</dbReference>
<dbReference type="PROSITE" id="PS01103">
    <property type="entry name" value="ASD"/>
    <property type="match status" value="1"/>
</dbReference>
<dbReference type="Pfam" id="PF01118">
    <property type="entry name" value="Semialdhyde_dh"/>
    <property type="match status" value="1"/>
</dbReference>
<evidence type="ECO:0000256" key="14">
    <source>
        <dbReference type="ARBA" id="ARBA00023167"/>
    </source>
</evidence>
<evidence type="ECO:0000256" key="8">
    <source>
        <dbReference type="ARBA" id="ARBA00022605"/>
    </source>
</evidence>
<dbReference type="SUPFAM" id="SSF51735">
    <property type="entry name" value="NAD(P)-binding Rossmann-fold domains"/>
    <property type="match status" value="1"/>
</dbReference>
<dbReference type="NCBIfam" id="NF011456">
    <property type="entry name" value="PRK14874.1"/>
    <property type="match status" value="1"/>
</dbReference>
<dbReference type="InterPro" id="IPR012080">
    <property type="entry name" value="Asp_semialdehyde_DH"/>
</dbReference>
<dbReference type="Proteomes" id="UP000317178">
    <property type="component" value="Chromosome"/>
</dbReference>
<dbReference type="PANTHER" id="PTHR46278:SF2">
    <property type="entry name" value="ASPARTATE-SEMIALDEHYDE DEHYDROGENASE"/>
    <property type="match status" value="1"/>
</dbReference>
<dbReference type="EMBL" id="CP036281">
    <property type="protein sequence ID" value="QDU81138.1"/>
    <property type="molecule type" value="Genomic_DNA"/>
</dbReference>
<comment type="subunit">
    <text evidence="6 16">Homodimer.</text>
</comment>
<comment type="pathway">
    <text evidence="2 16">Amino-acid biosynthesis; L-methionine biosynthesis via de novo pathway; L-homoserine from L-aspartate: step 2/3.</text>
</comment>
<evidence type="ECO:0000313" key="19">
    <source>
        <dbReference type="EMBL" id="QDU81138.1"/>
    </source>
</evidence>
<feature type="binding site" evidence="16">
    <location>
        <begin position="158"/>
        <end position="159"/>
    </location>
    <ligand>
        <name>NADP(+)</name>
        <dbReference type="ChEBI" id="CHEBI:58349"/>
    </ligand>
</feature>
<dbReference type="OrthoDB" id="9805684at2"/>
<evidence type="ECO:0000256" key="11">
    <source>
        <dbReference type="ARBA" id="ARBA00022915"/>
    </source>
</evidence>
<dbReference type="GO" id="GO:0051287">
    <property type="term" value="F:NAD binding"/>
    <property type="evidence" value="ECO:0007669"/>
    <property type="project" value="InterPro"/>
</dbReference>
<evidence type="ECO:0000256" key="9">
    <source>
        <dbReference type="ARBA" id="ARBA00022697"/>
    </source>
</evidence>
<evidence type="ECO:0000256" key="10">
    <source>
        <dbReference type="ARBA" id="ARBA00022857"/>
    </source>
</evidence>
<dbReference type="InterPro" id="IPR036291">
    <property type="entry name" value="NAD(P)-bd_dom_sf"/>
</dbReference>
<dbReference type="AlphaFoldDB" id="A0A518CPJ8"/>
<dbReference type="InterPro" id="IPR000319">
    <property type="entry name" value="Asp-semialdehyde_DH_CS"/>
</dbReference>
<evidence type="ECO:0000256" key="3">
    <source>
        <dbReference type="ARBA" id="ARBA00005076"/>
    </source>
</evidence>
<dbReference type="Gene3D" id="3.40.50.720">
    <property type="entry name" value="NAD(P)-binding Rossmann-like Domain"/>
    <property type="match status" value="1"/>
</dbReference>
<dbReference type="GO" id="GO:0019877">
    <property type="term" value="P:diaminopimelate biosynthetic process"/>
    <property type="evidence" value="ECO:0007669"/>
    <property type="project" value="UniProtKB-UniRule"/>
</dbReference>
<evidence type="ECO:0000256" key="7">
    <source>
        <dbReference type="ARBA" id="ARBA00013120"/>
    </source>
</evidence>
<dbReference type="GO" id="GO:0046983">
    <property type="term" value="F:protein dimerization activity"/>
    <property type="evidence" value="ECO:0007669"/>
    <property type="project" value="InterPro"/>
</dbReference>
<evidence type="ECO:0000256" key="13">
    <source>
        <dbReference type="ARBA" id="ARBA00023154"/>
    </source>
</evidence>
<dbReference type="RefSeq" id="WP_144996350.1">
    <property type="nucleotide sequence ID" value="NZ_CP036281.1"/>
</dbReference>
<dbReference type="SMART" id="SM00859">
    <property type="entry name" value="Semialdhyde_dh"/>
    <property type="match status" value="1"/>
</dbReference>
<dbReference type="KEGG" id="plon:Pla110_28750"/>
<dbReference type="CDD" id="cd18131">
    <property type="entry name" value="ASADH_C_bac_euk_like"/>
    <property type="match status" value="1"/>
</dbReference>
<evidence type="ECO:0000259" key="18">
    <source>
        <dbReference type="SMART" id="SM00859"/>
    </source>
</evidence>
<protein>
    <recommendedName>
        <fullName evidence="7 16">Aspartate-semialdehyde dehydrogenase</fullName>
        <shortName evidence="16">ASA dehydrogenase</shortName>
        <shortName evidence="16">ASADH</shortName>
        <ecNumber evidence="7 16">1.2.1.11</ecNumber>
    </recommendedName>
    <alternativeName>
        <fullName evidence="16">Aspartate-beta-semialdehyde dehydrogenase</fullName>
    </alternativeName>
</protein>
<evidence type="ECO:0000256" key="12">
    <source>
        <dbReference type="ARBA" id="ARBA00023002"/>
    </source>
</evidence>
<keyword evidence="8 16" id="KW-0028">Amino-acid biosynthesis</keyword>
<keyword evidence="9 16" id="KW-0791">Threonine biosynthesis</keyword>
<keyword evidence="10 16" id="KW-0521">NADP</keyword>
<feature type="binding site" evidence="16">
    <location>
        <begin position="11"/>
        <end position="14"/>
    </location>
    <ligand>
        <name>NADP(+)</name>
        <dbReference type="ChEBI" id="CHEBI:58349"/>
    </ligand>
</feature>
<feature type="active site" description="Acyl-thioester intermediate" evidence="16 17">
    <location>
        <position position="128"/>
    </location>
</feature>
<comment type="caution">
    <text evidence="16">Lacks conserved residue(s) required for the propagation of feature annotation.</text>
</comment>
<reference evidence="19 20" key="1">
    <citation type="submission" date="2019-02" db="EMBL/GenBank/DDBJ databases">
        <title>Deep-cultivation of Planctomycetes and their phenomic and genomic characterization uncovers novel biology.</title>
        <authorList>
            <person name="Wiegand S."/>
            <person name="Jogler M."/>
            <person name="Boedeker C."/>
            <person name="Pinto D."/>
            <person name="Vollmers J."/>
            <person name="Rivas-Marin E."/>
            <person name="Kohn T."/>
            <person name="Peeters S.H."/>
            <person name="Heuer A."/>
            <person name="Rast P."/>
            <person name="Oberbeckmann S."/>
            <person name="Bunk B."/>
            <person name="Jeske O."/>
            <person name="Meyerdierks A."/>
            <person name="Storesund J.E."/>
            <person name="Kallscheuer N."/>
            <person name="Luecker S."/>
            <person name="Lage O.M."/>
            <person name="Pohl T."/>
            <person name="Merkel B.J."/>
            <person name="Hornburger P."/>
            <person name="Mueller R.-W."/>
            <person name="Bruemmer F."/>
            <person name="Labrenz M."/>
            <person name="Spormann A.M."/>
            <person name="Op den Camp H."/>
            <person name="Overmann J."/>
            <person name="Amann R."/>
            <person name="Jetten M.S.M."/>
            <person name="Mascher T."/>
            <person name="Medema M.H."/>
            <person name="Devos D.P."/>
            <person name="Kaster A.-K."/>
            <person name="Ovreas L."/>
            <person name="Rohde M."/>
            <person name="Galperin M.Y."/>
            <person name="Jogler C."/>
        </authorList>
    </citation>
    <scope>NUCLEOTIDE SEQUENCE [LARGE SCALE GENOMIC DNA]</scope>
    <source>
        <strain evidence="19 20">Pla110</strain>
    </source>
</reference>
<evidence type="ECO:0000256" key="4">
    <source>
        <dbReference type="ARBA" id="ARBA00005097"/>
    </source>
</evidence>
<dbReference type="GO" id="GO:0071266">
    <property type="term" value="P:'de novo' L-methionine biosynthetic process"/>
    <property type="evidence" value="ECO:0007669"/>
    <property type="project" value="UniProtKB-UniRule"/>
</dbReference>
<sequence length="334" mass="36298">MFDTVAVVGASGAVGQIIRQLLEERKFTAKKFRFLASARSAGQKLTFNGEEYTFEELTHDAFEGVDLVIASTPDDIAAEYLPSAVKAGCKVIDESGYFRMKEDVALVIPEINPQDALNAKGIIASPNCSTTQMVVALKPLHDFSPITRVICSTYQATSGAGVQGTADLHQGSQAFLNNESYEYKAFSHPIAFNAIPQIGSEKEDGYTSEELKMVYETRKIMGLPNLKVSTTCVRIPVANCHSETITVETESPISPEKARELFAAFPGITVMDNLKNGEYPLPSTCDGSDEVFVGRIRKDISCDNGLSFWCVSDNLRKGAATNAVQIAELLSENL</sequence>
<dbReference type="NCBIfam" id="TIGR01296">
    <property type="entry name" value="asd_B"/>
    <property type="match status" value="1"/>
</dbReference>
<feature type="binding site" evidence="16">
    <location>
        <position position="99"/>
    </location>
    <ligand>
        <name>phosphate</name>
        <dbReference type="ChEBI" id="CHEBI:43474"/>
    </ligand>
</feature>
<feature type="binding site" evidence="16">
    <location>
        <position position="314"/>
    </location>
    <ligand>
        <name>NADP(+)</name>
        <dbReference type="ChEBI" id="CHEBI:58349"/>
    </ligand>
</feature>
<organism evidence="19 20">
    <name type="scientific">Polystyrenella longa</name>
    <dbReference type="NCBI Taxonomy" id="2528007"/>
    <lineage>
        <taxon>Bacteria</taxon>
        <taxon>Pseudomonadati</taxon>
        <taxon>Planctomycetota</taxon>
        <taxon>Planctomycetia</taxon>
        <taxon>Planctomycetales</taxon>
        <taxon>Planctomycetaceae</taxon>
        <taxon>Polystyrenella</taxon>
    </lineage>
</organism>
<dbReference type="GO" id="GO:0009088">
    <property type="term" value="P:threonine biosynthetic process"/>
    <property type="evidence" value="ECO:0007669"/>
    <property type="project" value="UniProtKB-UniRule"/>
</dbReference>
<keyword evidence="11 16" id="KW-0220">Diaminopimelate biosynthesis</keyword>
<feature type="domain" description="Semialdehyde dehydrogenase NAD-binding" evidence="18">
    <location>
        <begin position="4"/>
        <end position="119"/>
    </location>
</feature>
<dbReference type="CDD" id="cd02316">
    <property type="entry name" value="VcASADH2_like_N"/>
    <property type="match status" value="1"/>
</dbReference>
<dbReference type="PANTHER" id="PTHR46278">
    <property type="entry name" value="DEHYDROGENASE, PUTATIVE-RELATED"/>
    <property type="match status" value="1"/>
</dbReference>
<dbReference type="InterPro" id="IPR000534">
    <property type="entry name" value="Semialdehyde_DH_NAD-bd"/>
</dbReference>
<dbReference type="InterPro" id="IPR012280">
    <property type="entry name" value="Semialdhyde_DH_dimer_dom"/>
</dbReference>
<comment type="function">
    <text evidence="1 16">Catalyzes the NADPH-dependent formation of L-aspartate-semialdehyde (L-ASA) by the reductive dephosphorylation of L-aspartyl-4-phosphate.</text>
</comment>
<feature type="binding site" evidence="16">
    <location>
        <position position="234"/>
    </location>
    <ligand>
        <name>substrate</name>
    </ligand>
</feature>
<keyword evidence="13 16" id="KW-0457">Lysine biosynthesis</keyword>
<accession>A0A518CPJ8</accession>
<evidence type="ECO:0000256" key="1">
    <source>
        <dbReference type="ARBA" id="ARBA00002492"/>
    </source>
</evidence>
<name>A0A518CPJ8_9PLAN</name>
<evidence type="ECO:0000256" key="2">
    <source>
        <dbReference type="ARBA" id="ARBA00005021"/>
    </source>
</evidence>
<dbReference type="GO" id="GO:0009089">
    <property type="term" value="P:lysine biosynthetic process via diaminopimelate"/>
    <property type="evidence" value="ECO:0007669"/>
    <property type="project" value="UniProtKB-UniRule"/>
</dbReference>
<feature type="binding site" evidence="16">
    <location>
        <begin position="39"/>
        <end position="40"/>
    </location>
    <ligand>
        <name>NADP(+)</name>
        <dbReference type="ChEBI" id="CHEBI:58349"/>
    </ligand>
</feature>
<comment type="catalytic activity">
    <reaction evidence="15 16">
        <text>L-aspartate 4-semialdehyde + phosphate + NADP(+) = 4-phospho-L-aspartate + NADPH + H(+)</text>
        <dbReference type="Rhea" id="RHEA:24284"/>
        <dbReference type="ChEBI" id="CHEBI:15378"/>
        <dbReference type="ChEBI" id="CHEBI:43474"/>
        <dbReference type="ChEBI" id="CHEBI:57535"/>
        <dbReference type="ChEBI" id="CHEBI:57783"/>
        <dbReference type="ChEBI" id="CHEBI:58349"/>
        <dbReference type="ChEBI" id="CHEBI:537519"/>
        <dbReference type="EC" id="1.2.1.11"/>
    </reaction>
</comment>
<keyword evidence="14 16" id="KW-0486">Methionine biosynthesis</keyword>
<evidence type="ECO:0000256" key="5">
    <source>
        <dbReference type="ARBA" id="ARBA00010584"/>
    </source>
</evidence>
<evidence type="ECO:0000313" key="20">
    <source>
        <dbReference type="Proteomes" id="UP000317178"/>
    </source>
</evidence>
<feature type="active site" description="Proton acceptor" evidence="16 17">
    <location>
        <position position="241"/>
    </location>
</feature>
<evidence type="ECO:0000256" key="6">
    <source>
        <dbReference type="ARBA" id="ARBA00011738"/>
    </source>
</evidence>
<dbReference type="UniPathway" id="UPA00051">
    <property type="reaction ID" value="UER00464"/>
</dbReference>
<comment type="pathway">
    <text evidence="3 16">Amino-acid biosynthesis; L-lysine biosynthesis via DAP pathway; (S)-tetrahydrodipicolinate from L-aspartate: step 2/4.</text>
</comment>
<dbReference type="SUPFAM" id="SSF55347">
    <property type="entry name" value="Glyceraldehyde-3-phosphate dehydrogenase-like, C-terminal domain"/>
    <property type="match status" value="1"/>
</dbReference>
<evidence type="ECO:0000256" key="16">
    <source>
        <dbReference type="HAMAP-Rule" id="MF_02121"/>
    </source>
</evidence>
<keyword evidence="20" id="KW-1185">Reference proteome</keyword>
<dbReference type="GO" id="GO:0009097">
    <property type="term" value="P:isoleucine biosynthetic process"/>
    <property type="evidence" value="ECO:0007669"/>
    <property type="project" value="UniProtKB-UniRule"/>
</dbReference>
<dbReference type="GO" id="GO:0050661">
    <property type="term" value="F:NADP binding"/>
    <property type="evidence" value="ECO:0007669"/>
    <property type="project" value="UniProtKB-UniRule"/>
</dbReference>
<dbReference type="EC" id="1.2.1.11" evidence="7 16"/>
<feature type="binding site" evidence="16">
    <location>
        <position position="155"/>
    </location>
    <ligand>
        <name>substrate</name>
    </ligand>
</feature>
<evidence type="ECO:0000256" key="17">
    <source>
        <dbReference type="PIRSR" id="PIRSR000148-1"/>
    </source>
</evidence>
<dbReference type="Gene3D" id="3.30.360.10">
    <property type="entry name" value="Dihydrodipicolinate Reductase, domain 2"/>
    <property type="match status" value="1"/>
</dbReference>
<comment type="similarity">
    <text evidence="5 16">Belongs to the aspartate-semialdehyde dehydrogenase family.</text>
</comment>
<gene>
    <name evidence="16 19" type="primary">asd</name>
    <name evidence="19" type="ORF">Pla110_28750</name>
</gene>
<evidence type="ECO:0000256" key="15">
    <source>
        <dbReference type="ARBA" id="ARBA00047891"/>
    </source>
</evidence>
<dbReference type="HAMAP" id="MF_02121">
    <property type="entry name" value="ASADH"/>
    <property type="match status" value="1"/>
</dbReference>
<dbReference type="UniPathway" id="UPA00050">
    <property type="reaction ID" value="UER00463"/>
</dbReference>
<dbReference type="GO" id="GO:0004073">
    <property type="term" value="F:aspartate-semialdehyde dehydrogenase activity"/>
    <property type="evidence" value="ECO:0007669"/>
    <property type="project" value="UniProtKB-UniRule"/>
</dbReference>
<proteinExistence type="inferred from homology"/>
<dbReference type="InterPro" id="IPR005986">
    <property type="entry name" value="Asp_semialdehyde_DH_beta"/>
</dbReference>